<organism evidence="2 3">
    <name type="scientific">Geodia barretti</name>
    <name type="common">Barrett's horny sponge</name>
    <dbReference type="NCBI Taxonomy" id="519541"/>
    <lineage>
        <taxon>Eukaryota</taxon>
        <taxon>Metazoa</taxon>
        <taxon>Porifera</taxon>
        <taxon>Demospongiae</taxon>
        <taxon>Heteroscleromorpha</taxon>
        <taxon>Tetractinellida</taxon>
        <taxon>Astrophorina</taxon>
        <taxon>Geodiidae</taxon>
        <taxon>Geodia</taxon>
    </lineage>
</organism>
<evidence type="ECO:0000259" key="1">
    <source>
        <dbReference type="Pfam" id="PF01571"/>
    </source>
</evidence>
<evidence type="ECO:0000313" key="3">
    <source>
        <dbReference type="Proteomes" id="UP001174909"/>
    </source>
</evidence>
<name>A0AA35T1H7_GEOBA</name>
<reference evidence="2" key="1">
    <citation type="submission" date="2023-03" db="EMBL/GenBank/DDBJ databases">
        <authorList>
            <person name="Steffen K."/>
            <person name="Cardenas P."/>
        </authorList>
    </citation>
    <scope>NUCLEOTIDE SEQUENCE</scope>
</reference>
<dbReference type="AlphaFoldDB" id="A0AA35T1H7"/>
<dbReference type="InterPro" id="IPR028896">
    <property type="entry name" value="GcvT/YgfZ/DmdA"/>
</dbReference>
<sequence>MYHSQLAMGAEMADADGWQLPLHYGHPSREDEWLRETVGVSDVSPIGKVRVVGHAASRAVATLVPPAIEQSVGAVVEADSTLERGGKLLSVRLAHDEFLVLTPAGVAPSAVDAMVLNDPACSHVLDVTSGLCGVAIVGPSTQELMSRITEIDTSSRAHPDLACVQSRFADVQGLLLRRDVNGVPMYQLYAGREFGEYLWEVLVETAQEVGGGAVGTQALLGLRGSGQEQSV</sequence>
<feature type="domain" description="GCVT N-terminal" evidence="1">
    <location>
        <begin position="1"/>
        <end position="223"/>
    </location>
</feature>
<dbReference type="PANTHER" id="PTHR43757:SF2">
    <property type="entry name" value="AMINOMETHYLTRANSFERASE, MITOCHONDRIAL"/>
    <property type="match status" value="1"/>
</dbReference>
<dbReference type="Proteomes" id="UP001174909">
    <property type="component" value="Unassembled WGS sequence"/>
</dbReference>
<dbReference type="EMBL" id="CASHTH010003038">
    <property type="protein sequence ID" value="CAI8039407.1"/>
    <property type="molecule type" value="Genomic_DNA"/>
</dbReference>
<dbReference type="Gene3D" id="3.30.1360.120">
    <property type="entry name" value="Probable tRNA modification gtpase trme, domain 1"/>
    <property type="match status" value="2"/>
</dbReference>
<keyword evidence="3" id="KW-1185">Reference proteome</keyword>
<dbReference type="SUPFAM" id="SSF103025">
    <property type="entry name" value="Folate-binding domain"/>
    <property type="match status" value="1"/>
</dbReference>
<dbReference type="InterPro" id="IPR027266">
    <property type="entry name" value="TrmE/GcvT-like"/>
</dbReference>
<evidence type="ECO:0000313" key="2">
    <source>
        <dbReference type="EMBL" id="CAI8039407.1"/>
    </source>
</evidence>
<gene>
    <name evidence="2" type="ORF">GBAR_LOCUS21916</name>
</gene>
<proteinExistence type="predicted"/>
<dbReference type="InterPro" id="IPR006222">
    <property type="entry name" value="GCVT_N"/>
</dbReference>
<dbReference type="PANTHER" id="PTHR43757">
    <property type="entry name" value="AMINOMETHYLTRANSFERASE"/>
    <property type="match status" value="1"/>
</dbReference>
<accession>A0AA35T1H7</accession>
<dbReference type="Pfam" id="PF01571">
    <property type="entry name" value="GCV_T"/>
    <property type="match status" value="1"/>
</dbReference>
<protein>
    <submittedName>
        <fullName evidence="2">Aminomethyltransferase</fullName>
    </submittedName>
</protein>
<comment type="caution">
    <text evidence="2">The sequence shown here is derived from an EMBL/GenBank/DDBJ whole genome shotgun (WGS) entry which is preliminary data.</text>
</comment>